<comment type="similarity">
    <text evidence="8 9">Belongs to the TonB-dependent receptor family.</text>
</comment>
<keyword evidence="5 9" id="KW-0798">TonB box</keyword>
<evidence type="ECO:0000259" key="12">
    <source>
        <dbReference type="Pfam" id="PF00593"/>
    </source>
</evidence>
<dbReference type="AlphaFoldDB" id="A0A841HLA3"/>
<dbReference type="InterPro" id="IPR000531">
    <property type="entry name" value="Beta-barrel_TonB"/>
</dbReference>
<evidence type="ECO:0000256" key="2">
    <source>
        <dbReference type="ARBA" id="ARBA00022448"/>
    </source>
</evidence>
<dbReference type="Pfam" id="PF07715">
    <property type="entry name" value="Plug"/>
    <property type="match status" value="1"/>
</dbReference>
<keyword evidence="6 8" id="KW-0472">Membrane</keyword>
<dbReference type="PROSITE" id="PS52016">
    <property type="entry name" value="TONB_DEPENDENT_REC_3"/>
    <property type="match status" value="1"/>
</dbReference>
<dbReference type="SUPFAM" id="SSF56935">
    <property type="entry name" value="Porins"/>
    <property type="match status" value="1"/>
</dbReference>
<evidence type="ECO:0000256" key="1">
    <source>
        <dbReference type="ARBA" id="ARBA00004571"/>
    </source>
</evidence>
<evidence type="ECO:0000256" key="8">
    <source>
        <dbReference type="PROSITE-ProRule" id="PRU01360"/>
    </source>
</evidence>
<evidence type="ECO:0000256" key="9">
    <source>
        <dbReference type="RuleBase" id="RU003357"/>
    </source>
</evidence>
<keyword evidence="7 8" id="KW-0998">Cell outer membrane</keyword>
<feature type="compositionally biased region" description="Gly residues" evidence="10">
    <location>
        <begin position="94"/>
        <end position="103"/>
    </location>
</feature>
<feature type="domain" description="TonB-dependent receptor-like beta-barrel" evidence="12">
    <location>
        <begin position="391"/>
        <end position="930"/>
    </location>
</feature>
<keyword evidence="11" id="KW-0732">Signal</keyword>
<feature type="domain" description="TonB-dependent receptor plug" evidence="13">
    <location>
        <begin position="58"/>
        <end position="167"/>
    </location>
</feature>
<sequence length="965" mass="101990">MINLHYGRRARGTSSAALAMTIAAILNASAAGAQEAKPGTLEEVIVTGTLISDPNHVAPSPIVIASAEELRQTGAVTLEASLNQLPQFSPAGTAGNGGQGTGGHATVNLRGLGSNRNLVLLDGRRLPLADISGNVDINLIPDSVLASVQTITGGASAVYGSDAMSGVVNFITLGHFEGITADVQYGNSERGDYEQVTASSAFGTSFADGKGNALIAAGYSTREGLSGAKREFFEFVTPSSFIGQGTFVPSATNLPNQAAVNTLFASYGAVTPVSNTLNLGFNDNGTLFTQTGAKNYQGPTTDGYAIIAGNVRMPVGPQTMIMNPLDRTSVFSKFDYEFSPDLTLYGQFMYVDSEVHTSSGGSLTQFGTLTTIPITNPFIPNDLRTLLASRPNPNAPFTWNGRYVGIPAKAWDESYTTAQYLAGLKGSLPWKNWTWDVYGAYDTTDHVQSNYHAVLKSRVQALLNAPDGGNSICAGGFNPFSLANSRNISDACEAYMTTTATSTEALSQTNFQGVVQGSLFSLPAGDMKLALLGSYRENTYRSNPDSQLAAQNIEAVIASQASIGEYDVTEFAGQIDIPVLSGLPLIEQLNIGAAFRRSDYSTSGSVDSYEGDIKWTPVPGLLIRGGYQRAVRAPNIGELFAADTGGQIAFGTPPAAIGDPCDIRSTARTGAGGSDVRSLCLAQGIPASVIDTYTFPTTATASLTHGNPALAPETANTYNIGFSWNSRAESPWLSNMSVSLDYYSIDIEDVISVVPGLTALSKCYNLDGSNPSYAVNNPFCTLLTRDSNGLLQLIETPYLNLGGLRTSGVDLQLSWSADVGPGNLYFSTGVGYSEEFAVQTLPGTQFQDYGGTNTIGSSHPELKALTTLGYGFGGATVAVRWRFQDAMADVTSVTTPTNPGVGVPTYNLYDLVATYELNDQWQFRAGVTNLTDEESVFVSSSQTSTDTSVFDPVGRSYYFGVKFSM</sequence>
<comment type="caution">
    <text evidence="14">The sequence shown here is derived from an EMBL/GenBank/DDBJ whole genome shotgun (WGS) entry which is preliminary data.</text>
</comment>
<dbReference type="Pfam" id="PF00593">
    <property type="entry name" value="TonB_dep_Rec_b-barrel"/>
    <property type="match status" value="1"/>
</dbReference>
<keyword evidence="3 8" id="KW-1134">Transmembrane beta strand</keyword>
<dbReference type="InterPro" id="IPR036942">
    <property type="entry name" value="Beta-barrel_TonB_sf"/>
</dbReference>
<keyword evidence="14" id="KW-0675">Receptor</keyword>
<dbReference type="Gene3D" id="2.40.170.20">
    <property type="entry name" value="TonB-dependent receptor, beta-barrel domain"/>
    <property type="match status" value="1"/>
</dbReference>
<dbReference type="InterPro" id="IPR039426">
    <property type="entry name" value="TonB-dep_rcpt-like"/>
</dbReference>
<evidence type="ECO:0000313" key="14">
    <source>
        <dbReference type="EMBL" id="MBB6093523.1"/>
    </source>
</evidence>
<evidence type="ECO:0000259" key="13">
    <source>
        <dbReference type="Pfam" id="PF07715"/>
    </source>
</evidence>
<dbReference type="EMBL" id="JACHHZ010000003">
    <property type="protein sequence ID" value="MBB6093523.1"/>
    <property type="molecule type" value="Genomic_DNA"/>
</dbReference>
<feature type="region of interest" description="Disordered" evidence="10">
    <location>
        <begin position="88"/>
        <end position="107"/>
    </location>
</feature>
<dbReference type="PANTHER" id="PTHR47234">
    <property type="match status" value="1"/>
</dbReference>
<evidence type="ECO:0000256" key="10">
    <source>
        <dbReference type="SAM" id="MobiDB-lite"/>
    </source>
</evidence>
<evidence type="ECO:0000256" key="3">
    <source>
        <dbReference type="ARBA" id="ARBA00022452"/>
    </source>
</evidence>
<protein>
    <submittedName>
        <fullName evidence="14">Outer membrane receptor protein involved in Fe transport</fullName>
    </submittedName>
</protein>
<dbReference type="GO" id="GO:0009279">
    <property type="term" value="C:cell outer membrane"/>
    <property type="evidence" value="ECO:0007669"/>
    <property type="project" value="UniProtKB-SubCell"/>
</dbReference>
<dbReference type="InterPro" id="IPR012910">
    <property type="entry name" value="Plug_dom"/>
</dbReference>
<gene>
    <name evidence="14" type="ORF">HNQ60_002404</name>
</gene>
<proteinExistence type="inferred from homology"/>
<evidence type="ECO:0000256" key="7">
    <source>
        <dbReference type="ARBA" id="ARBA00023237"/>
    </source>
</evidence>
<dbReference type="Gene3D" id="2.170.130.10">
    <property type="entry name" value="TonB-dependent receptor, plug domain"/>
    <property type="match status" value="1"/>
</dbReference>
<dbReference type="Proteomes" id="UP000588068">
    <property type="component" value="Unassembled WGS sequence"/>
</dbReference>
<reference evidence="14 15" key="1">
    <citation type="submission" date="2020-08" db="EMBL/GenBank/DDBJ databases">
        <title>Genomic Encyclopedia of Type Strains, Phase IV (KMG-IV): sequencing the most valuable type-strain genomes for metagenomic binning, comparative biology and taxonomic classification.</title>
        <authorList>
            <person name="Goeker M."/>
        </authorList>
    </citation>
    <scope>NUCLEOTIDE SEQUENCE [LARGE SCALE GENOMIC DNA]</scope>
    <source>
        <strain evidence="14 15">DSM 26723</strain>
    </source>
</reference>
<dbReference type="RefSeq" id="WP_184332023.1">
    <property type="nucleotide sequence ID" value="NZ_JACHHZ010000003.1"/>
</dbReference>
<keyword evidence="2 8" id="KW-0813">Transport</keyword>
<feature type="signal peptide" evidence="11">
    <location>
        <begin position="1"/>
        <end position="30"/>
    </location>
</feature>
<keyword evidence="4 8" id="KW-0812">Transmembrane</keyword>
<evidence type="ECO:0000256" key="5">
    <source>
        <dbReference type="ARBA" id="ARBA00023077"/>
    </source>
</evidence>
<feature type="chain" id="PRO_5032590926" evidence="11">
    <location>
        <begin position="31"/>
        <end position="965"/>
    </location>
</feature>
<evidence type="ECO:0000256" key="4">
    <source>
        <dbReference type="ARBA" id="ARBA00022692"/>
    </source>
</evidence>
<evidence type="ECO:0000256" key="11">
    <source>
        <dbReference type="SAM" id="SignalP"/>
    </source>
</evidence>
<dbReference type="InterPro" id="IPR037066">
    <property type="entry name" value="Plug_dom_sf"/>
</dbReference>
<comment type="subcellular location">
    <subcellularLocation>
        <location evidence="1 8">Cell outer membrane</location>
        <topology evidence="1 8">Multi-pass membrane protein</topology>
    </subcellularLocation>
</comment>
<keyword evidence="15" id="KW-1185">Reference proteome</keyword>
<evidence type="ECO:0000313" key="15">
    <source>
        <dbReference type="Proteomes" id="UP000588068"/>
    </source>
</evidence>
<name>A0A841HLA3_9GAMM</name>
<dbReference type="PANTHER" id="PTHR47234:SF2">
    <property type="entry name" value="TONB-DEPENDENT RECEPTOR"/>
    <property type="match status" value="1"/>
</dbReference>
<organism evidence="14 15">
    <name type="scientific">Povalibacter uvarum</name>
    <dbReference type="NCBI Taxonomy" id="732238"/>
    <lineage>
        <taxon>Bacteria</taxon>
        <taxon>Pseudomonadati</taxon>
        <taxon>Pseudomonadota</taxon>
        <taxon>Gammaproteobacteria</taxon>
        <taxon>Steroidobacterales</taxon>
        <taxon>Steroidobacteraceae</taxon>
        <taxon>Povalibacter</taxon>
    </lineage>
</organism>
<evidence type="ECO:0000256" key="6">
    <source>
        <dbReference type="ARBA" id="ARBA00023136"/>
    </source>
</evidence>
<accession>A0A841HLA3</accession>